<keyword evidence="3" id="KW-1133">Transmembrane helix</keyword>
<feature type="transmembrane region" description="Helical" evidence="3">
    <location>
        <begin position="225"/>
        <end position="253"/>
    </location>
</feature>
<dbReference type="AlphaFoldDB" id="A0A1H2UMW3"/>
<feature type="transmembrane region" description="Helical" evidence="3">
    <location>
        <begin position="21"/>
        <end position="45"/>
    </location>
</feature>
<dbReference type="GO" id="GO:0006465">
    <property type="term" value="P:signal peptide processing"/>
    <property type="evidence" value="ECO:0007669"/>
    <property type="project" value="InterPro"/>
</dbReference>
<dbReference type="EC" id="3.4.21.89" evidence="3"/>
<evidence type="ECO:0000256" key="2">
    <source>
        <dbReference type="ARBA" id="ARBA00009370"/>
    </source>
</evidence>
<evidence type="ECO:0000259" key="4">
    <source>
        <dbReference type="Pfam" id="PF10502"/>
    </source>
</evidence>
<keyword evidence="3" id="KW-0378">Hydrolase</keyword>
<dbReference type="Gene3D" id="2.10.109.10">
    <property type="entry name" value="Umud Fragment, subunit A"/>
    <property type="match status" value="1"/>
</dbReference>
<dbReference type="NCBIfam" id="TIGR02227">
    <property type="entry name" value="sigpep_I_bact"/>
    <property type="match status" value="1"/>
</dbReference>
<dbReference type="EMBL" id="FNOK01000004">
    <property type="protein sequence ID" value="SDW57486.1"/>
    <property type="molecule type" value="Genomic_DNA"/>
</dbReference>
<dbReference type="RefSeq" id="WP_177226291.1">
    <property type="nucleotide sequence ID" value="NZ_FNOK01000004.1"/>
</dbReference>
<dbReference type="STRING" id="418495.SAMN05216215_100428"/>
<dbReference type="GO" id="GO:0005886">
    <property type="term" value="C:plasma membrane"/>
    <property type="evidence" value="ECO:0007669"/>
    <property type="project" value="UniProtKB-SubCell"/>
</dbReference>
<protein>
    <recommendedName>
        <fullName evidence="3">Signal peptidase I</fullName>
        <ecNumber evidence="3">3.4.21.89</ecNumber>
    </recommendedName>
</protein>
<dbReference type="PANTHER" id="PTHR43390:SF1">
    <property type="entry name" value="CHLOROPLAST PROCESSING PEPTIDASE"/>
    <property type="match status" value="1"/>
</dbReference>
<dbReference type="Proteomes" id="UP000199529">
    <property type="component" value="Unassembled WGS sequence"/>
</dbReference>
<feature type="domain" description="Peptidase S26" evidence="4">
    <location>
        <begin position="28"/>
        <end position="190"/>
    </location>
</feature>
<keyword evidence="3" id="KW-0472">Membrane</keyword>
<dbReference type="SUPFAM" id="SSF51306">
    <property type="entry name" value="LexA/Signal peptidase"/>
    <property type="match status" value="1"/>
</dbReference>
<evidence type="ECO:0000313" key="6">
    <source>
        <dbReference type="Proteomes" id="UP000199529"/>
    </source>
</evidence>
<evidence type="ECO:0000256" key="3">
    <source>
        <dbReference type="RuleBase" id="RU362042"/>
    </source>
</evidence>
<dbReference type="GO" id="GO:0009003">
    <property type="term" value="F:signal peptidase activity"/>
    <property type="evidence" value="ECO:0007669"/>
    <property type="project" value="UniProtKB-EC"/>
</dbReference>
<comment type="caution">
    <text evidence="3">Lacks conserved residue(s) required for the propagation of feature annotation.</text>
</comment>
<sequence length="274" mass="29658">MAAADEANDHRHSMKSTTTRWVSWTLAATVMAVGLLLYVGASIVFRANYEIYPVSSPDMTNTVQSGDDAIVTVAGDRDVQRGDIVVFDGSSWSFDEPFIKRVVAIAGDTVSCCDQQGRIQVNGTSISEDYVRHDDPWADQAGQLPFAEAVPQGMVFVLGDWRANSADSRFHRDQQGRGSIPTTAITGRVVGIHKPWTAPSAVPPTSAFTDVGLATPTPADHRYSYLLWATPVSAMLCGIASVWLLVLAATTLVRRLRRGRRSPEGGSALPRHGF</sequence>
<keyword evidence="3" id="KW-0645">Protease</keyword>
<reference evidence="6" key="1">
    <citation type="submission" date="2016-10" db="EMBL/GenBank/DDBJ databases">
        <authorList>
            <person name="Varghese N."/>
            <person name="Submissions S."/>
        </authorList>
    </citation>
    <scope>NUCLEOTIDE SEQUENCE [LARGE SCALE GENOMIC DNA]</scope>
    <source>
        <strain evidence="6">CGMCC 4.3530</strain>
    </source>
</reference>
<gene>
    <name evidence="5" type="ORF">SAMN05216215_100428</name>
</gene>
<evidence type="ECO:0000313" key="5">
    <source>
        <dbReference type="EMBL" id="SDW57486.1"/>
    </source>
</evidence>
<comment type="similarity">
    <text evidence="2 3">Belongs to the peptidase S26 family.</text>
</comment>
<dbReference type="PANTHER" id="PTHR43390">
    <property type="entry name" value="SIGNAL PEPTIDASE I"/>
    <property type="match status" value="1"/>
</dbReference>
<comment type="catalytic activity">
    <reaction evidence="3">
        <text>Cleavage of hydrophobic, N-terminal signal or leader sequences from secreted and periplasmic proteins.</text>
        <dbReference type="EC" id="3.4.21.89"/>
    </reaction>
</comment>
<proteinExistence type="inferred from homology"/>
<comment type="subcellular location">
    <subcellularLocation>
        <location evidence="1">Cell membrane</location>
        <topology evidence="1">Single-pass type II membrane protein</topology>
    </subcellularLocation>
    <subcellularLocation>
        <location evidence="3">Membrane</location>
        <topology evidence="3">Single-pass type II membrane protein</topology>
    </subcellularLocation>
</comment>
<name>A0A1H2UMW3_9PSEU</name>
<accession>A0A1H2UMW3</accession>
<organism evidence="5 6">
    <name type="scientific">Saccharopolyspora shandongensis</name>
    <dbReference type="NCBI Taxonomy" id="418495"/>
    <lineage>
        <taxon>Bacteria</taxon>
        <taxon>Bacillati</taxon>
        <taxon>Actinomycetota</taxon>
        <taxon>Actinomycetes</taxon>
        <taxon>Pseudonocardiales</taxon>
        <taxon>Pseudonocardiaceae</taxon>
        <taxon>Saccharopolyspora</taxon>
    </lineage>
</organism>
<evidence type="ECO:0000256" key="1">
    <source>
        <dbReference type="ARBA" id="ARBA00004401"/>
    </source>
</evidence>
<dbReference type="Pfam" id="PF10502">
    <property type="entry name" value="Peptidase_S26"/>
    <property type="match status" value="1"/>
</dbReference>
<dbReference type="CDD" id="cd06530">
    <property type="entry name" value="S26_SPase_I"/>
    <property type="match status" value="1"/>
</dbReference>
<dbReference type="InterPro" id="IPR019533">
    <property type="entry name" value="Peptidase_S26"/>
</dbReference>
<dbReference type="InterPro" id="IPR000223">
    <property type="entry name" value="Pept_S26A_signal_pept_1"/>
</dbReference>
<keyword evidence="3" id="KW-0812">Transmembrane</keyword>
<dbReference type="PRINTS" id="PR00727">
    <property type="entry name" value="LEADERPTASE"/>
</dbReference>
<keyword evidence="6" id="KW-1185">Reference proteome</keyword>
<dbReference type="GO" id="GO:0004252">
    <property type="term" value="F:serine-type endopeptidase activity"/>
    <property type="evidence" value="ECO:0007669"/>
    <property type="project" value="InterPro"/>
</dbReference>
<dbReference type="InterPro" id="IPR036286">
    <property type="entry name" value="LexA/Signal_pep-like_sf"/>
</dbReference>